<accession>A0A699UAX5</accession>
<dbReference type="EMBL" id="BKCJ011308332">
    <property type="protein sequence ID" value="GFD18569.1"/>
    <property type="molecule type" value="Genomic_DNA"/>
</dbReference>
<sequence length="68" mass="7601">MAILRFNALELVDHRQPVVVAPSKQRRSEAFGQNVFNQEAMRATMSGEYFKKLQAAIKQGVAVEHSVA</sequence>
<protein>
    <submittedName>
        <fullName evidence="1">Uncharacterized protein</fullName>
    </submittedName>
</protein>
<comment type="caution">
    <text evidence="1">The sequence shown here is derived from an EMBL/GenBank/DDBJ whole genome shotgun (WGS) entry which is preliminary data.</text>
</comment>
<organism evidence="1">
    <name type="scientific">Tanacetum cinerariifolium</name>
    <name type="common">Dalmatian daisy</name>
    <name type="synonym">Chrysanthemum cinerariifolium</name>
    <dbReference type="NCBI Taxonomy" id="118510"/>
    <lineage>
        <taxon>Eukaryota</taxon>
        <taxon>Viridiplantae</taxon>
        <taxon>Streptophyta</taxon>
        <taxon>Embryophyta</taxon>
        <taxon>Tracheophyta</taxon>
        <taxon>Spermatophyta</taxon>
        <taxon>Magnoliopsida</taxon>
        <taxon>eudicotyledons</taxon>
        <taxon>Gunneridae</taxon>
        <taxon>Pentapetalae</taxon>
        <taxon>asterids</taxon>
        <taxon>campanulids</taxon>
        <taxon>Asterales</taxon>
        <taxon>Asteraceae</taxon>
        <taxon>Asteroideae</taxon>
        <taxon>Anthemideae</taxon>
        <taxon>Anthemidinae</taxon>
        <taxon>Tanacetum</taxon>
    </lineage>
</organism>
<reference evidence="1" key="1">
    <citation type="journal article" date="2019" name="Sci. Rep.">
        <title>Draft genome of Tanacetum cinerariifolium, the natural source of mosquito coil.</title>
        <authorList>
            <person name="Yamashiro T."/>
            <person name="Shiraishi A."/>
            <person name="Satake H."/>
            <person name="Nakayama K."/>
        </authorList>
    </citation>
    <scope>NUCLEOTIDE SEQUENCE</scope>
</reference>
<evidence type="ECO:0000313" key="1">
    <source>
        <dbReference type="EMBL" id="GFD18569.1"/>
    </source>
</evidence>
<proteinExistence type="predicted"/>
<feature type="non-terminal residue" evidence="1">
    <location>
        <position position="68"/>
    </location>
</feature>
<gene>
    <name evidence="1" type="ORF">Tci_890538</name>
</gene>
<name>A0A699UAX5_TANCI</name>
<dbReference type="AlphaFoldDB" id="A0A699UAX5"/>